<reference evidence="8 9" key="1">
    <citation type="journal article" date="2015" name="Genome Announc.">
        <title>Expanding the biotechnology potential of lactobacilli through comparative genomics of 213 strains and associated genera.</title>
        <authorList>
            <person name="Sun Z."/>
            <person name="Harris H.M."/>
            <person name="McCann A."/>
            <person name="Guo C."/>
            <person name="Argimon S."/>
            <person name="Zhang W."/>
            <person name="Yang X."/>
            <person name="Jeffery I.B."/>
            <person name="Cooney J.C."/>
            <person name="Kagawa T.F."/>
            <person name="Liu W."/>
            <person name="Song Y."/>
            <person name="Salvetti E."/>
            <person name="Wrobel A."/>
            <person name="Rasinkangas P."/>
            <person name="Parkhill J."/>
            <person name="Rea M.C."/>
            <person name="O'Sullivan O."/>
            <person name="Ritari J."/>
            <person name="Douillard F.P."/>
            <person name="Paul Ross R."/>
            <person name="Yang R."/>
            <person name="Briner A.E."/>
            <person name="Felis G.E."/>
            <person name="de Vos W.M."/>
            <person name="Barrangou R."/>
            <person name="Klaenhammer T.R."/>
            <person name="Caufield P.W."/>
            <person name="Cui Y."/>
            <person name="Zhang H."/>
            <person name="O'Toole P.W."/>
        </authorList>
    </citation>
    <scope>NUCLEOTIDE SEQUENCE [LARGE SCALE GENOMIC DNA]</scope>
    <source>
        <strain evidence="8 9">DSM 20605</strain>
    </source>
</reference>
<keyword evidence="6" id="KW-0479">Metal-binding</keyword>
<gene>
    <name evidence="6" type="primary">ackA</name>
    <name evidence="8" type="ORF">FD21_GL000203</name>
</gene>
<dbReference type="GO" id="GO:0006085">
    <property type="term" value="P:acetyl-CoA biosynthetic process"/>
    <property type="evidence" value="ECO:0007669"/>
    <property type="project" value="UniProtKB-UniRule"/>
</dbReference>
<dbReference type="PANTHER" id="PTHR21060:SF15">
    <property type="entry name" value="ACETATE KINASE-RELATED"/>
    <property type="match status" value="1"/>
</dbReference>
<dbReference type="CDD" id="cd24010">
    <property type="entry name" value="ASKHA_NBD_AcK_PK"/>
    <property type="match status" value="1"/>
</dbReference>
<dbReference type="Gene3D" id="3.30.420.40">
    <property type="match status" value="2"/>
</dbReference>
<comment type="subcellular location">
    <subcellularLocation>
        <location evidence="6">Cytoplasm</location>
    </subcellularLocation>
</comment>
<feature type="binding site" evidence="6">
    <location>
        <begin position="282"/>
        <end position="284"/>
    </location>
    <ligand>
        <name>ATP</name>
        <dbReference type="ChEBI" id="CHEBI:30616"/>
    </ligand>
</feature>
<dbReference type="PIRSF" id="PIRSF000722">
    <property type="entry name" value="Acetate_prop_kin"/>
    <property type="match status" value="1"/>
</dbReference>
<feature type="binding site" evidence="6">
    <location>
        <position position="15"/>
    </location>
    <ligand>
        <name>ATP</name>
        <dbReference type="ChEBI" id="CHEBI:30616"/>
    </ligand>
</feature>
<feature type="site" description="Transition state stabilizer" evidence="6">
    <location>
        <position position="178"/>
    </location>
</feature>
<keyword evidence="4 6" id="KW-0418">Kinase</keyword>
<feature type="binding site" evidence="6">
    <location>
        <position position="382"/>
    </location>
    <ligand>
        <name>Mg(2+)</name>
        <dbReference type="ChEBI" id="CHEBI:18420"/>
    </ligand>
</feature>
<feature type="site" description="Transition state stabilizer" evidence="6">
    <location>
        <position position="239"/>
    </location>
</feature>
<evidence type="ECO:0000313" key="9">
    <source>
        <dbReference type="Proteomes" id="UP000051576"/>
    </source>
</evidence>
<dbReference type="EMBL" id="AYYX01000011">
    <property type="protein sequence ID" value="KRM89154.1"/>
    <property type="molecule type" value="Genomic_DNA"/>
</dbReference>
<dbReference type="InterPro" id="IPR023865">
    <property type="entry name" value="Aliphatic_acid_kinase_CS"/>
</dbReference>
<accession>A0A0R2CDJ6</accession>
<comment type="function">
    <text evidence="6">Catalyzes the formation of acetyl phosphate from acetate and ATP. Can also catalyze the reverse reaction.</text>
</comment>
<keyword evidence="9" id="KW-1185">Reference proteome</keyword>
<dbReference type="SUPFAM" id="SSF53067">
    <property type="entry name" value="Actin-like ATPase domain"/>
    <property type="match status" value="2"/>
</dbReference>
<keyword evidence="6" id="KW-0460">Magnesium</keyword>
<feature type="binding site" evidence="6">
    <location>
        <position position="8"/>
    </location>
    <ligand>
        <name>Mg(2+)</name>
        <dbReference type="ChEBI" id="CHEBI:18420"/>
    </ligand>
</feature>
<sequence length="401" mass="44190">MKKILSVNSGSSSIKISLFEMPAEKCLAKVLIDYSNQQKCKATLTLADQEEVFIDHFSGKLHPIALTLQLLIKYRLLKSSQEISGVGHRIVAGGEVFTKSTEITSAMMEQLQDLTELAPLHNPANIAGIREASKLLPNCRQVAVFDTSFHTSLPPENYLYALPLEYYRKYKVRKYGAHGTSHRYVAQQAAKMLQRPVADLKLITLHLGSGASAAAIKNGCSLDTSMGFSPVSGLMMSTRSGDIDPSALAFLLDHGAFQNIDECLEVLNHHSGILGVSEISRDMREVQRQLSTNQQAALAVKMFVKRICDYIGAYWLELGGADAIIFTGGIGENDCLIRDMICRRLECLGISFRPCYNQTHQLPFDFSNTDSSAHLLAIPTNEELMIARDTFALVAKSAVEE</sequence>
<dbReference type="STRING" id="1133569.FD21_GL000203"/>
<comment type="cofactor">
    <cofactor evidence="6">
        <name>Mg(2+)</name>
        <dbReference type="ChEBI" id="CHEBI:18420"/>
    </cofactor>
    <cofactor evidence="6">
        <name>Mn(2+)</name>
        <dbReference type="ChEBI" id="CHEBI:29035"/>
    </cofactor>
    <text evidence="6">Mg(2+). Can also accept Mn(2+).</text>
</comment>
<evidence type="ECO:0000256" key="2">
    <source>
        <dbReference type="ARBA" id="ARBA00022679"/>
    </source>
</evidence>
<protein>
    <recommendedName>
        <fullName evidence="6">Acetate kinase</fullName>
        <ecNumber evidence="6">2.7.2.1</ecNumber>
    </recommendedName>
    <alternativeName>
        <fullName evidence="6">Acetokinase</fullName>
    </alternativeName>
</protein>
<evidence type="ECO:0000256" key="5">
    <source>
        <dbReference type="ARBA" id="ARBA00022840"/>
    </source>
</evidence>
<feature type="binding site" evidence="6">
    <location>
        <begin position="206"/>
        <end position="210"/>
    </location>
    <ligand>
        <name>ATP</name>
        <dbReference type="ChEBI" id="CHEBI:30616"/>
    </ligand>
</feature>
<dbReference type="UniPathway" id="UPA00340">
    <property type="reaction ID" value="UER00458"/>
</dbReference>
<dbReference type="InterPro" id="IPR000890">
    <property type="entry name" value="Aliphatic_acid_kin_short-chain"/>
</dbReference>
<dbReference type="PANTHER" id="PTHR21060">
    <property type="entry name" value="ACETATE KINASE"/>
    <property type="match status" value="1"/>
</dbReference>
<dbReference type="OrthoDB" id="9802453at2"/>
<proteinExistence type="inferred from homology"/>
<dbReference type="NCBIfam" id="TIGR00016">
    <property type="entry name" value="ackA"/>
    <property type="match status" value="1"/>
</dbReference>
<comment type="subunit">
    <text evidence="6">Homodimer.</text>
</comment>
<dbReference type="PRINTS" id="PR00471">
    <property type="entry name" value="ACETATEKNASE"/>
</dbReference>
<comment type="catalytic activity">
    <reaction evidence="6">
        <text>acetate + ATP = acetyl phosphate + ADP</text>
        <dbReference type="Rhea" id="RHEA:11352"/>
        <dbReference type="ChEBI" id="CHEBI:22191"/>
        <dbReference type="ChEBI" id="CHEBI:30089"/>
        <dbReference type="ChEBI" id="CHEBI:30616"/>
        <dbReference type="ChEBI" id="CHEBI:456216"/>
        <dbReference type="EC" id="2.7.2.1"/>
    </reaction>
</comment>
<name>A0A0R2CDJ6_9LACO</name>
<dbReference type="GO" id="GO:0006083">
    <property type="term" value="P:acetate metabolic process"/>
    <property type="evidence" value="ECO:0007669"/>
    <property type="project" value="TreeGrafter"/>
</dbReference>
<dbReference type="PROSITE" id="PS01076">
    <property type="entry name" value="ACETATE_KINASE_2"/>
    <property type="match status" value="1"/>
</dbReference>
<dbReference type="PATRIC" id="fig|1133569.4.peg.211"/>
<dbReference type="PROSITE" id="PS01075">
    <property type="entry name" value="ACETATE_KINASE_1"/>
    <property type="match status" value="1"/>
</dbReference>
<keyword evidence="3 6" id="KW-0547">Nucleotide-binding</keyword>
<evidence type="ECO:0000256" key="6">
    <source>
        <dbReference type="HAMAP-Rule" id="MF_00020"/>
    </source>
</evidence>
<comment type="similarity">
    <text evidence="1 6 7">Belongs to the acetokinase family.</text>
</comment>
<dbReference type="AlphaFoldDB" id="A0A0R2CDJ6"/>
<feature type="active site" description="Proton donor/acceptor" evidence="6">
    <location>
        <position position="146"/>
    </location>
</feature>
<dbReference type="HAMAP" id="MF_00020">
    <property type="entry name" value="Acetate_kinase"/>
    <property type="match status" value="1"/>
</dbReference>
<evidence type="ECO:0000256" key="1">
    <source>
        <dbReference type="ARBA" id="ARBA00008748"/>
    </source>
</evidence>
<dbReference type="GO" id="GO:0005524">
    <property type="term" value="F:ATP binding"/>
    <property type="evidence" value="ECO:0007669"/>
    <property type="project" value="UniProtKB-KW"/>
</dbReference>
<dbReference type="InterPro" id="IPR004372">
    <property type="entry name" value="Ac/propionate_kinase"/>
</dbReference>
<comment type="caution">
    <text evidence="8">The sequence shown here is derived from an EMBL/GenBank/DDBJ whole genome shotgun (WGS) entry which is preliminary data.</text>
</comment>
<evidence type="ECO:0000256" key="7">
    <source>
        <dbReference type="RuleBase" id="RU003835"/>
    </source>
</evidence>
<dbReference type="RefSeq" id="WP_010579635.1">
    <property type="nucleotide sequence ID" value="NZ_AHYZ01000026.1"/>
</dbReference>
<keyword evidence="2 6" id="KW-0808">Transferase</keyword>
<feature type="binding site" evidence="6">
    <location>
        <begin position="329"/>
        <end position="333"/>
    </location>
    <ligand>
        <name>ATP</name>
        <dbReference type="ChEBI" id="CHEBI:30616"/>
    </ligand>
</feature>
<dbReference type="InterPro" id="IPR043129">
    <property type="entry name" value="ATPase_NBD"/>
</dbReference>
<evidence type="ECO:0000313" key="8">
    <source>
        <dbReference type="EMBL" id="KRM89154.1"/>
    </source>
</evidence>
<dbReference type="GO" id="GO:0000287">
    <property type="term" value="F:magnesium ion binding"/>
    <property type="evidence" value="ECO:0007669"/>
    <property type="project" value="UniProtKB-UniRule"/>
</dbReference>
<keyword evidence="5 6" id="KW-0067">ATP-binding</keyword>
<dbReference type="eggNOG" id="COG0282">
    <property type="taxonomic scope" value="Bacteria"/>
</dbReference>
<dbReference type="GO" id="GO:0008776">
    <property type="term" value="F:acetate kinase activity"/>
    <property type="evidence" value="ECO:0007669"/>
    <property type="project" value="UniProtKB-UniRule"/>
</dbReference>
<keyword evidence="6" id="KW-0963">Cytoplasm</keyword>
<evidence type="ECO:0000256" key="4">
    <source>
        <dbReference type="ARBA" id="ARBA00022777"/>
    </source>
</evidence>
<evidence type="ECO:0000256" key="3">
    <source>
        <dbReference type="ARBA" id="ARBA00022741"/>
    </source>
</evidence>
<feature type="binding site" evidence="6">
    <location>
        <position position="89"/>
    </location>
    <ligand>
        <name>substrate</name>
    </ligand>
</feature>
<dbReference type="Pfam" id="PF00871">
    <property type="entry name" value="Acetate_kinase"/>
    <property type="match status" value="1"/>
</dbReference>
<dbReference type="Proteomes" id="UP000051576">
    <property type="component" value="Unassembled WGS sequence"/>
</dbReference>
<organism evidence="8 9">
    <name type="scientific">Liquorilactobacillus vini DSM 20605</name>
    <dbReference type="NCBI Taxonomy" id="1133569"/>
    <lineage>
        <taxon>Bacteria</taxon>
        <taxon>Bacillati</taxon>
        <taxon>Bacillota</taxon>
        <taxon>Bacilli</taxon>
        <taxon>Lactobacillales</taxon>
        <taxon>Lactobacillaceae</taxon>
        <taxon>Liquorilactobacillus</taxon>
    </lineage>
</organism>
<dbReference type="EC" id="2.7.2.1" evidence="6"/>
<comment type="pathway">
    <text evidence="6">Metabolic intermediate biosynthesis; acetyl-CoA biosynthesis; acetyl-CoA from acetate: step 1/2.</text>
</comment>
<dbReference type="GO" id="GO:0005737">
    <property type="term" value="C:cytoplasm"/>
    <property type="evidence" value="ECO:0007669"/>
    <property type="project" value="UniProtKB-SubCell"/>
</dbReference>